<dbReference type="AlphaFoldDB" id="A0A1E7DQK9"/>
<evidence type="ECO:0008006" key="4">
    <source>
        <dbReference type="Google" id="ProtNLM"/>
    </source>
</evidence>
<reference evidence="2 3" key="1">
    <citation type="submission" date="2016-06" db="EMBL/GenBank/DDBJ databases">
        <title>Domibacillus iocasae genome sequencing.</title>
        <authorList>
            <person name="Verma A."/>
            <person name="Pal Y."/>
            <person name="Ojha A.K."/>
            <person name="Krishnamurthi S."/>
        </authorList>
    </citation>
    <scope>NUCLEOTIDE SEQUENCE [LARGE SCALE GENOMIC DNA]</scope>
    <source>
        <strain evidence="2 3">DSM 29979</strain>
    </source>
</reference>
<dbReference type="EMBL" id="MAMP01000020">
    <property type="protein sequence ID" value="OES45343.1"/>
    <property type="molecule type" value="Genomic_DNA"/>
</dbReference>
<dbReference type="InterPro" id="IPR038728">
    <property type="entry name" value="YkvI-like"/>
</dbReference>
<keyword evidence="1" id="KW-0812">Transmembrane</keyword>
<dbReference type="OrthoDB" id="4424890at2"/>
<dbReference type="Proteomes" id="UP000095658">
    <property type="component" value="Unassembled WGS sequence"/>
</dbReference>
<feature type="transmembrane region" description="Helical" evidence="1">
    <location>
        <begin position="49"/>
        <end position="70"/>
    </location>
</feature>
<feature type="transmembrane region" description="Helical" evidence="1">
    <location>
        <begin position="194"/>
        <end position="214"/>
    </location>
</feature>
<feature type="transmembrane region" description="Helical" evidence="1">
    <location>
        <begin position="90"/>
        <end position="118"/>
    </location>
</feature>
<evidence type="ECO:0000313" key="2">
    <source>
        <dbReference type="EMBL" id="OES45343.1"/>
    </source>
</evidence>
<feature type="transmembrane region" description="Helical" evidence="1">
    <location>
        <begin position="269"/>
        <end position="295"/>
    </location>
</feature>
<feature type="transmembrane region" description="Helical" evidence="1">
    <location>
        <begin position="226"/>
        <end position="249"/>
    </location>
</feature>
<comment type="caution">
    <text evidence="2">The sequence shown here is derived from an EMBL/GenBank/DDBJ whole genome shotgun (WGS) entry which is preliminary data.</text>
</comment>
<feature type="transmembrane region" description="Helical" evidence="1">
    <location>
        <begin position="124"/>
        <end position="142"/>
    </location>
</feature>
<accession>A0A1E7DQK9</accession>
<keyword evidence="3" id="KW-1185">Reference proteome</keyword>
<evidence type="ECO:0000256" key="1">
    <source>
        <dbReference type="SAM" id="Phobius"/>
    </source>
</evidence>
<gene>
    <name evidence="2" type="ORF">BA724_04890</name>
</gene>
<keyword evidence="1" id="KW-0472">Membrane</keyword>
<evidence type="ECO:0000313" key="3">
    <source>
        <dbReference type="Proteomes" id="UP000095658"/>
    </source>
</evidence>
<name>A0A1E7DQK9_9BACI</name>
<proteinExistence type="predicted"/>
<sequence length="362" mass="39087">MGVNRVTSRTAAQITVFKVAATYIGTVVGAGFASGQEVLQFFSVYGLDGLLGISLSTLLFFFFGYLILIIGHSLNATSYVEVVRFSNGNFLGTIIDVIITIFLFAALAAMIAGAGAIFEEQFHLTPLWGTLLMAFISLLTVISGIKGVINAISYVVPILLVTVFFVAIYSLYVNPINAADLQVADTLQGAGPNWIVSALNYTSYNLVIAVAVLAPMGAKAESRKTLFWGALLGGLGLGLGIVAIFLSILTNLEMVWNVEVPMIMISSKIAVFIQLLFAVVLFAEVYTTAVGNLYGFVSRINFISDRYHIWVIVGTTITAFFVSQVGFSAMVKYLYPAVGYGGLLFLGGLLYVWIFKRDKLTD</sequence>
<protein>
    <recommendedName>
        <fullName evidence="4">Transporter</fullName>
    </recommendedName>
</protein>
<feature type="transmembrane region" description="Helical" evidence="1">
    <location>
        <begin position="154"/>
        <end position="174"/>
    </location>
</feature>
<keyword evidence="1" id="KW-1133">Transmembrane helix</keyword>
<dbReference type="PANTHER" id="PTHR37814:SF1">
    <property type="entry name" value="MEMBRANE PROTEIN"/>
    <property type="match status" value="1"/>
</dbReference>
<dbReference type="STRING" id="1714016.BA724_04890"/>
<feature type="transmembrane region" description="Helical" evidence="1">
    <location>
        <begin position="307"/>
        <end position="327"/>
    </location>
</feature>
<dbReference type="PANTHER" id="PTHR37814">
    <property type="entry name" value="CONSERVED MEMBRANE PROTEIN"/>
    <property type="match status" value="1"/>
</dbReference>
<organism evidence="2 3">
    <name type="scientific">Domibacillus iocasae</name>
    <dbReference type="NCBI Taxonomy" id="1714016"/>
    <lineage>
        <taxon>Bacteria</taxon>
        <taxon>Bacillati</taxon>
        <taxon>Bacillota</taxon>
        <taxon>Bacilli</taxon>
        <taxon>Bacillales</taxon>
        <taxon>Bacillaceae</taxon>
        <taxon>Domibacillus</taxon>
    </lineage>
</organism>
<feature type="transmembrane region" description="Helical" evidence="1">
    <location>
        <begin position="333"/>
        <end position="354"/>
    </location>
</feature>